<dbReference type="InterPro" id="IPR043129">
    <property type="entry name" value="ATPase_NBD"/>
</dbReference>
<evidence type="ECO:0000313" key="4">
    <source>
        <dbReference type="Proteomes" id="UP001149411"/>
    </source>
</evidence>
<dbReference type="GO" id="GO:0006749">
    <property type="term" value="P:glutathione metabolic process"/>
    <property type="evidence" value="ECO:0007669"/>
    <property type="project" value="TreeGrafter"/>
</dbReference>
<protein>
    <recommendedName>
        <fullName evidence="5">Hydantoinase/oxoprolinase family protein</fullName>
    </recommendedName>
</protein>
<dbReference type="Pfam" id="PF05378">
    <property type="entry name" value="Hydant_A_N"/>
    <property type="match status" value="1"/>
</dbReference>
<evidence type="ECO:0008006" key="5">
    <source>
        <dbReference type="Google" id="ProtNLM"/>
    </source>
</evidence>
<dbReference type="Pfam" id="PF01968">
    <property type="entry name" value="Hydantoinase_A"/>
    <property type="match status" value="1"/>
</dbReference>
<feature type="domain" description="Hydantoinase A/oxoprolinase" evidence="1">
    <location>
        <begin position="167"/>
        <end position="429"/>
    </location>
</feature>
<sequence length="525" mass="54078">MILGIDAGGTNYDAVAFEDGSVVSAAKRSADTDDGFETLLAEVVEKVDGSGNAEVDRVVVSTTRVLNSAVQNRLPDCTNVVVPGVGLSPELAYSGDENLVADGCVDHRGRVTEPLEIDGEPSHGVVAVTAKFSTRNPSLETEASESLDAPTVALGHESGGALGFPSRAETTVANAKSKPVFESFESSLHDALDETGIDAPVYYLKGDAAMLSRESARTTPAHTLRSGPASSSLGLVALTERYAETPSLTNAVCVDIGGTTTDVTLVKDGFPALVDEVEAGCISTFYDGVVAVNTTAGGDTRLDEDGLTGVRDGPAVAFGGPSPTPTDALHVLGAVSEGDATAAREALSALGDPEQVAEEVVEGFVSAIAESVRSLEGHEDVPGTVVVGGALADALASRLADRLDCISDVIVPQNAAVCGAVGCAVASVSVRTHVHVDTARGEMTVASAGPEKVEEVETGVEYEEDEARELVARETAEATRRAGGDATLDEIEITAFRSFNVVEDGRVVGQITDATARAEPGRRKR</sequence>
<accession>A0A9Q4C2I8</accession>
<keyword evidence="4" id="KW-1185">Reference proteome</keyword>
<evidence type="ECO:0000259" key="2">
    <source>
        <dbReference type="Pfam" id="PF05378"/>
    </source>
</evidence>
<dbReference type="InterPro" id="IPR008040">
    <property type="entry name" value="Hydant_A_N"/>
</dbReference>
<dbReference type="InterPro" id="IPR045079">
    <property type="entry name" value="Oxoprolinase-like"/>
</dbReference>
<evidence type="ECO:0000313" key="3">
    <source>
        <dbReference type="EMBL" id="MCX2817769.1"/>
    </source>
</evidence>
<dbReference type="GO" id="GO:0005829">
    <property type="term" value="C:cytosol"/>
    <property type="evidence" value="ECO:0007669"/>
    <property type="project" value="TreeGrafter"/>
</dbReference>
<comment type="caution">
    <text evidence="3">The sequence shown here is derived from an EMBL/GenBank/DDBJ whole genome shotgun (WGS) entry which is preliminary data.</text>
</comment>
<proteinExistence type="predicted"/>
<reference evidence="3" key="1">
    <citation type="submission" date="2022-09" db="EMBL/GenBank/DDBJ databases">
        <title>Haloadaptaus new haloarchaeum isolated from saline soil.</title>
        <authorList>
            <person name="Duran-Viseras A."/>
            <person name="Sanchez-Porro C."/>
            <person name="Ventosa A."/>
        </authorList>
    </citation>
    <scope>NUCLEOTIDE SEQUENCE</scope>
    <source>
        <strain evidence="3">F3-133</strain>
    </source>
</reference>
<dbReference type="PANTHER" id="PTHR11365">
    <property type="entry name" value="5-OXOPROLINASE RELATED"/>
    <property type="match status" value="1"/>
</dbReference>
<dbReference type="Proteomes" id="UP001149411">
    <property type="component" value="Unassembled WGS sequence"/>
</dbReference>
<gene>
    <name evidence="3" type="ORF">EGH25_00115</name>
</gene>
<dbReference type="RefSeq" id="WP_266085239.1">
    <property type="nucleotide sequence ID" value="NZ_RKLV01000001.1"/>
</dbReference>
<dbReference type="GO" id="GO:0017168">
    <property type="term" value="F:5-oxoprolinase (ATP-hydrolyzing) activity"/>
    <property type="evidence" value="ECO:0007669"/>
    <property type="project" value="TreeGrafter"/>
</dbReference>
<feature type="domain" description="Hydantoinase/oxoprolinase N-terminal" evidence="2">
    <location>
        <begin position="3"/>
        <end position="99"/>
    </location>
</feature>
<name>A0A9Q4C2I8_9EURY</name>
<dbReference type="AlphaFoldDB" id="A0A9Q4C2I8"/>
<dbReference type="EMBL" id="RKLV01000001">
    <property type="protein sequence ID" value="MCX2817769.1"/>
    <property type="molecule type" value="Genomic_DNA"/>
</dbReference>
<dbReference type="PANTHER" id="PTHR11365:SF2">
    <property type="entry name" value="5-OXOPROLINASE"/>
    <property type="match status" value="1"/>
</dbReference>
<organism evidence="3 4">
    <name type="scientific">Halorutilus salinus</name>
    <dbReference type="NCBI Taxonomy" id="2487751"/>
    <lineage>
        <taxon>Archaea</taxon>
        <taxon>Methanobacteriati</taxon>
        <taxon>Methanobacteriota</taxon>
        <taxon>Stenosarchaea group</taxon>
        <taxon>Halobacteria</taxon>
        <taxon>Halorutilales</taxon>
        <taxon>Halorutilaceae</taxon>
        <taxon>Halorutilus</taxon>
    </lineage>
</organism>
<dbReference type="SUPFAM" id="SSF53067">
    <property type="entry name" value="Actin-like ATPase domain"/>
    <property type="match status" value="1"/>
</dbReference>
<evidence type="ECO:0000259" key="1">
    <source>
        <dbReference type="Pfam" id="PF01968"/>
    </source>
</evidence>
<dbReference type="InterPro" id="IPR002821">
    <property type="entry name" value="Hydantoinase_A"/>
</dbReference>